<dbReference type="InterPro" id="IPR034151">
    <property type="entry name" value="TOPRIM_DnaG_bac"/>
</dbReference>
<evidence type="ECO:0000313" key="12">
    <source>
        <dbReference type="EMBL" id="CAM11695.1"/>
    </source>
</evidence>
<evidence type="ECO:0000259" key="11">
    <source>
        <dbReference type="PROSITE" id="PS50880"/>
    </source>
</evidence>
<evidence type="ECO:0000256" key="8">
    <source>
        <dbReference type="ARBA" id="ARBA00022833"/>
    </source>
</evidence>
<dbReference type="SUPFAM" id="SSF57783">
    <property type="entry name" value="Zinc beta-ribbon"/>
    <property type="match status" value="1"/>
</dbReference>
<dbReference type="KEGG" id="pal:PA0360"/>
<keyword evidence="1" id="KW-0240">DNA-directed RNA polymerase</keyword>
<keyword evidence="3" id="KW-0808">Transferase</keyword>
<evidence type="ECO:0000256" key="4">
    <source>
        <dbReference type="ARBA" id="ARBA00022695"/>
    </source>
</evidence>
<dbReference type="PANTHER" id="PTHR30313:SF2">
    <property type="entry name" value="DNA PRIMASE"/>
    <property type="match status" value="1"/>
</dbReference>
<dbReference type="GO" id="GO:0003677">
    <property type="term" value="F:DNA binding"/>
    <property type="evidence" value="ECO:0007669"/>
    <property type="project" value="InterPro"/>
</dbReference>
<dbReference type="Gene3D" id="3.40.1360.10">
    <property type="match status" value="1"/>
</dbReference>
<evidence type="ECO:0000256" key="1">
    <source>
        <dbReference type="ARBA" id="ARBA00022478"/>
    </source>
</evidence>
<dbReference type="PANTHER" id="PTHR30313">
    <property type="entry name" value="DNA PRIMASE"/>
    <property type="match status" value="1"/>
</dbReference>
<dbReference type="Pfam" id="PF01807">
    <property type="entry name" value="Zn_ribbon_DnaG"/>
    <property type="match status" value="1"/>
</dbReference>
<feature type="domain" description="Toprim" evidence="11">
    <location>
        <begin position="300"/>
        <end position="383"/>
    </location>
</feature>
<dbReference type="InterPro" id="IPR036977">
    <property type="entry name" value="DNA_primase_Znf_CHC2"/>
</dbReference>
<dbReference type="SUPFAM" id="SSF56731">
    <property type="entry name" value="DNA primase core"/>
    <property type="match status" value="1"/>
</dbReference>
<keyword evidence="9" id="KW-0804">Transcription</keyword>
<keyword evidence="8" id="KW-0862">Zinc</keyword>
<dbReference type="CDD" id="cd03364">
    <property type="entry name" value="TOPRIM_DnaG_primases"/>
    <property type="match status" value="1"/>
</dbReference>
<dbReference type="InterPro" id="IPR006171">
    <property type="entry name" value="TOPRIM_dom"/>
</dbReference>
<reference evidence="12 13" key="1">
    <citation type="journal article" date="2008" name="J. Bacteriol.">
        <title>Comparative genome analysis of 'Candidatus Phytoplasma australiense' (subgroup tuf-Australia I; rp-A) and 'Ca. Phytoplasma asteris' strains OY-M and AY-WB.</title>
        <authorList>
            <person name="Tran-Nguyen L.T."/>
            <person name="Kube M."/>
            <person name="Schneider B."/>
            <person name="Reinhardt R."/>
            <person name="Gibb K.S."/>
        </authorList>
    </citation>
    <scope>NUCLEOTIDE SEQUENCE [LARGE SCALE GENOMIC DNA]</scope>
</reference>
<dbReference type="GO" id="GO:0003899">
    <property type="term" value="F:DNA-directed RNA polymerase activity"/>
    <property type="evidence" value="ECO:0007669"/>
    <property type="project" value="InterPro"/>
</dbReference>
<dbReference type="GO" id="GO:1990077">
    <property type="term" value="C:primosome complex"/>
    <property type="evidence" value="ECO:0007669"/>
    <property type="project" value="UniProtKB-KW"/>
</dbReference>
<dbReference type="GO" id="GO:0008270">
    <property type="term" value="F:zinc ion binding"/>
    <property type="evidence" value="ECO:0007669"/>
    <property type="project" value="UniProtKB-KW"/>
</dbReference>
<dbReference type="PROSITE" id="PS50880">
    <property type="entry name" value="TOPRIM"/>
    <property type="match status" value="1"/>
</dbReference>
<evidence type="ECO:0000256" key="5">
    <source>
        <dbReference type="ARBA" id="ARBA00022705"/>
    </source>
</evidence>
<feature type="region of interest" description="Disordered" evidence="10">
    <location>
        <begin position="446"/>
        <end position="466"/>
    </location>
</feature>
<dbReference type="Gene3D" id="3.90.580.10">
    <property type="entry name" value="Zinc finger, CHC2-type domain"/>
    <property type="match status" value="1"/>
</dbReference>
<protein>
    <submittedName>
        <fullName evidence="12">DNA primase</fullName>
    </submittedName>
</protein>
<evidence type="ECO:0000256" key="10">
    <source>
        <dbReference type="SAM" id="MobiDB-lite"/>
    </source>
</evidence>
<gene>
    <name evidence="12" type="ordered locus">PA0360</name>
</gene>
<evidence type="ECO:0000256" key="9">
    <source>
        <dbReference type="ARBA" id="ARBA00023163"/>
    </source>
</evidence>
<evidence type="ECO:0000256" key="2">
    <source>
        <dbReference type="ARBA" id="ARBA00022515"/>
    </source>
</evidence>
<dbReference type="eggNOG" id="COG0358">
    <property type="taxonomic scope" value="Bacteria"/>
</dbReference>
<name>B1V9S3_PHYAS</name>
<evidence type="ECO:0000313" key="13">
    <source>
        <dbReference type="Proteomes" id="UP000008323"/>
    </source>
</evidence>
<dbReference type="InterPro" id="IPR013264">
    <property type="entry name" value="DNAG_N"/>
</dbReference>
<dbReference type="InterPro" id="IPR050219">
    <property type="entry name" value="DnaG_primase"/>
</dbReference>
<accession>B1V9S3</accession>
<organism evidence="12 13">
    <name type="scientific">Phytoplasma australiense</name>
    <dbReference type="NCBI Taxonomy" id="59748"/>
    <lineage>
        <taxon>Bacteria</taxon>
        <taxon>Bacillati</taxon>
        <taxon>Mycoplasmatota</taxon>
        <taxon>Mollicutes</taxon>
        <taxon>Acholeplasmatales</taxon>
        <taxon>Acholeplasmataceae</taxon>
        <taxon>Candidatus Phytoplasma</taxon>
        <taxon>16SrXII (Stolbur group)</taxon>
    </lineage>
</organism>
<dbReference type="Pfam" id="PF13155">
    <property type="entry name" value="Toprim_2"/>
    <property type="match status" value="1"/>
</dbReference>
<keyword evidence="4" id="KW-0548">Nucleotidyltransferase</keyword>
<keyword evidence="7" id="KW-0863">Zinc-finger</keyword>
<dbReference type="EMBL" id="AM422018">
    <property type="protein sequence ID" value="CAM11695.1"/>
    <property type="molecule type" value="Genomic_DNA"/>
</dbReference>
<dbReference type="Gene3D" id="3.90.980.10">
    <property type="entry name" value="DNA primase, catalytic core, N-terminal domain"/>
    <property type="match status" value="1"/>
</dbReference>
<feature type="compositionally biased region" description="Low complexity" evidence="10">
    <location>
        <begin position="450"/>
        <end position="466"/>
    </location>
</feature>
<dbReference type="InterPro" id="IPR002694">
    <property type="entry name" value="Znf_CHC2"/>
</dbReference>
<keyword evidence="6" id="KW-0479">Metal-binding</keyword>
<evidence type="ECO:0000256" key="7">
    <source>
        <dbReference type="ARBA" id="ARBA00022771"/>
    </source>
</evidence>
<keyword evidence="2" id="KW-0639">Primosome</keyword>
<evidence type="ECO:0000256" key="3">
    <source>
        <dbReference type="ARBA" id="ARBA00022679"/>
    </source>
</evidence>
<dbReference type="GO" id="GO:0005737">
    <property type="term" value="C:cytoplasm"/>
    <property type="evidence" value="ECO:0007669"/>
    <property type="project" value="TreeGrafter"/>
</dbReference>
<dbReference type="Proteomes" id="UP000008323">
    <property type="component" value="Chromosome"/>
</dbReference>
<dbReference type="GO" id="GO:0006269">
    <property type="term" value="P:DNA replication, synthesis of primer"/>
    <property type="evidence" value="ECO:0007669"/>
    <property type="project" value="UniProtKB-KW"/>
</dbReference>
<dbReference type="SMART" id="SM00493">
    <property type="entry name" value="TOPRIM"/>
    <property type="match status" value="1"/>
</dbReference>
<evidence type="ECO:0000256" key="6">
    <source>
        <dbReference type="ARBA" id="ARBA00022723"/>
    </source>
</evidence>
<dbReference type="InterPro" id="IPR037068">
    <property type="entry name" value="DNA_primase_core_N_sf"/>
</dbReference>
<dbReference type="AlphaFoldDB" id="B1V9S3"/>
<dbReference type="Pfam" id="PF08275">
    <property type="entry name" value="DNAG_N"/>
    <property type="match status" value="1"/>
</dbReference>
<dbReference type="GO" id="GO:0000428">
    <property type="term" value="C:DNA-directed RNA polymerase complex"/>
    <property type="evidence" value="ECO:0007669"/>
    <property type="project" value="UniProtKB-KW"/>
</dbReference>
<sequence length="598" mass="70421">MNMQDKIKYIQTNFPMMVLLIKLKVLPPNFNRKYRFPCPIHQGKNPTCCRITEDNAIHCFKCTKRYDIVDVYQRTRGLDFNESIRRILSFMKSQEFKTLLQEEQQITKLTKSPFKQQYHSKSAYPTDETQLKTAKRKLLKEVSPLFNQIRDYYHYLLTANQNNESHQGIKYLTEKRKLTPATIKEFSLGFAPLSDKPLSFRFFNYCQKKNINIHKLIEYGFIKEKTSKKGSKYYHDAFNGSVIIPIENGRQHTFHFYQNNFQNTGIFKPKYQSLTNFSQTPTFYFSYRFFEALPYIKQAKTVIIHEGFFDVISCWQRGIKNVVGLICIAQQLSQAQIDIFKKEQIKVIIALDNDETGLNRNKELAAQLKSNQVDCEIRRILPPYSKTCKDVDDLLRNHGYQAYKKCFLDNSDPYAGYEGYPPYDFAVNLFGKNTVEIVNSKRSLNSKESPTLQTKKPTTKQQITTYPDGSKTIHEIDLKTNQIIKTTDTHPSGSKYIVEDKGLIITTTYYEPDDEFCWSEKREFDSETREVIKRTYKSYKGTKEIKEFDPKTNNITKSTKYKNKKLFSIKEYDPQQTDKLIKYTEYNEDNTYHVKNYD</sequence>
<proteinExistence type="predicted"/>
<keyword evidence="5" id="KW-0235">DNA replication</keyword>
<dbReference type="STRING" id="59748.PA0360"/>